<dbReference type="EMBL" id="MT471315">
    <property type="protein sequence ID" value="QPL15904.1"/>
    <property type="molecule type" value="Genomic_DNA"/>
</dbReference>
<dbReference type="GO" id="GO:0005840">
    <property type="term" value="C:ribosome"/>
    <property type="evidence" value="ECO:0007669"/>
    <property type="project" value="UniProtKB-KW"/>
</dbReference>
<protein>
    <submittedName>
        <fullName evidence="2">Ribosomal protein S4</fullName>
    </submittedName>
</protein>
<keyword evidence="2" id="KW-0689">Ribosomal protein</keyword>
<evidence type="ECO:0000313" key="2">
    <source>
        <dbReference type="EMBL" id="QPL15904.1"/>
    </source>
</evidence>
<evidence type="ECO:0000256" key="1">
    <source>
        <dbReference type="SAM" id="Phobius"/>
    </source>
</evidence>
<organism evidence="2">
    <name type="scientific">Strombidium sp</name>
    <dbReference type="NCBI Taxonomy" id="181122"/>
    <lineage>
        <taxon>Eukaryota</taxon>
        <taxon>Sar</taxon>
        <taxon>Alveolata</taxon>
        <taxon>Ciliophora</taxon>
        <taxon>Intramacronucleata</taxon>
        <taxon>Spirotrichea</taxon>
        <taxon>Oligotrichia</taxon>
        <taxon>Strombidiidae</taxon>
        <taxon>Strombidium</taxon>
    </lineage>
</organism>
<proteinExistence type="predicted"/>
<reference evidence="2" key="1">
    <citation type="submission" date="2020-05" db="EMBL/GenBank/DDBJ databases">
        <title>Characterization and comparative analysis of mitochondrial genomes of the highly differentiated ciliated protists shed light on the diversity and evolution of the linear molecular architecture.</title>
        <authorList>
            <person name="Zhang T."/>
            <person name="Li C."/>
            <person name="Zhang X."/>
            <person name="Wang C."/>
            <person name="Roger A.J."/>
            <person name="Song W."/>
            <person name="Gao F."/>
        </authorList>
    </citation>
    <scope>NUCLEOTIDE SEQUENCE</scope>
</reference>
<keyword evidence="2" id="KW-0496">Mitochondrion</keyword>
<sequence length="1096" mass="137420">MKFMVKKQSKTFFIYLKFFNILKKKLNKHKIYKIRRLQPFTPFRHLLLKPNYYFLGIYWKRTFFMWKIRNLILYRIKKRKFKKKNEKKNYVFINNKSLFLNNNNKFLKLPYLLSLFDLFRNSHFCSQIKLYYYLNAYWELIFSYLTLSKQVNITKFFSSFNEIQFLKKSFLKKKKIIIKNIFYKKNSILFSNQFNNVRLRRWRYLKLNTIMVFKSNNLIKHDTLLRKVFLFKKFFLFKKYVINLKCVQNIKLNNSKAYKLIPYLWSLKFSKNSNKLKNNLKYNYKYKYYYHKYFLEYTSNGFNNNSFLPIGLPYISNSYDLLKPKIHKLSLFISNSVDSNEDISGLKYQLLKHFLFTRVSNKKTNSFYPSKLKKKWKKKKFFRKIIKSRLDLYYKLNKNLLNKNLLNKNLPFQFIYIFFLRNLYINKNKFLLKSKYSFKSYKYKYWRKWKYNNNMRLYKIRNKYTDFDNVFIYRRNKFSSYLRNKKKWKNFRVKKFNKRNFKRKIIFMKKNLKLAKSYINFRFFLWFKKYSNTRLFFNSNFISTNLLVLKRTRKKLKKKIRLHILKKRIPEYLNTNRYKNLLPLRTNRYAKVFFYNKWDRKRWRFYVSKKMSIIYKLIFLNENLTSKKSPRHTLLTHKPFRVFKLLRSQLIFNKKLYFFKNTIFYTNLSNNLTNSKQFQLMNFPNTYIYKKNIIKQKIFHKKSFILNTQNWIFKKLHLKILPTNTLHKYINLNTSSFLIYKAFKLSYTRLKQKLVKWYTIYDFVYPNELRRKLFNRKKRSFMFNLVHKHLKNFKKKIFYKKWFNLKKFRLKIIKYFYQEILSSKYILQNNIYSKLFLTNNLKYSTVGKLSNLRYTKNIYYLNEAYTKNKYYNYERWKEAYLKRIRFRPGYQRLWRRARLGLAEFMGWRFIYQQQITNKVKAFQKLTQSTRLWLKNATFKQMFLYTRLLPSEDSFNLFFTQNKLFLNSAIPIRDDIICFKNDLIQVLINYSYYVYYKWLKNWTQIRNSKFRQLVYRKGKAYKYKVIKQRKQKSYYIPKWIYIVKYDFIDVKSFLEVDYFTLSAFIIYPLYYYYFLYFEHFDYLRARMTRIYNWKYIN</sequence>
<gene>
    <name evidence="2" type="primary">rps4</name>
</gene>
<dbReference type="AlphaFoldDB" id="A0A7T0Q589"/>
<keyword evidence="1" id="KW-0472">Membrane</keyword>
<keyword evidence="2" id="KW-0687">Ribonucleoprotein</keyword>
<geneLocation type="mitochondrion" evidence="2"/>
<feature type="transmembrane region" description="Helical" evidence="1">
    <location>
        <begin position="1057"/>
        <end position="1076"/>
    </location>
</feature>
<accession>A0A7T0Q589</accession>
<keyword evidence="1" id="KW-1133">Transmembrane helix</keyword>
<keyword evidence="1" id="KW-0812">Transmembrane</keyword>
<name>A0A7T0Q589_9SPIT</name>